<dbReference type="GO" id="GO:0032259">
    <property type="term" value="P:methylation"/>
    <property type="evidence" value="ECO:0007669"/>
    <property type="project" value="UniProtKB-KW"/>
</dbReference>
<feature type="domain" description="Methyltransferase" evidence="5">
    <location>
        <begin position="52"/>
        <end position="121"/>
    </location>
</feature>
<reference evidence="6 7" key="1">
    <citation type="submission" date="2019-03" db="EMBL/GenBank/DDBJ databases">
        <title>Genomic Encyclopedia of Type Strains, Phase IV (KMG-IV): sequencing the most valuable type-strain genomes for metagenomic binning, comparative biology and taxonomic classification.</title>
        <authorList>
            <person name="Goeker M."/>
        </authorList>
    </citation>
    <scope>NUCLEOTIDE SEQUENCE [LARGE SCALE GENOMIC DNA]</scope>
    <source>
        <strain evidence="6 7">DSM 21100</strain>
    </source>
</reference>
<dbReference type="Proteomes" id="UP000295807">
    <property type="component" value="Unassembled WGS sequence"/>
</dbReference>
<protein>
    <submittedName>
        <fullName evidence="6">Methyltransferase family protein</fullName>
    </submittedName>
</protein>
<comment type="caution">
    <text evidence="6">The sequence shown here is derived from an EMBL/GenBank/DDBJ whole genome shotgun (WGS) entry which is preliminary data.</text>
</comment>
<evidence type="ECO:0000256" key="1">
    <source>
        <dbReference type="ARBA" id="ARBA00022603"/>
    </source>
</evidence>
<evidence type="ECO:0000313" key="6">
    <source>
        <dbReference type="EMBL" id="TCS88282.1"/>
    </source>
</evidence>
<evidence type="ECO:0000259" key="5">
    <source>
        <dbReference type="Pfam" id="PF13847"/>
    </source>
</evidence>
<keyword evidence="2 6" id="KW-0808">Transferase</keyword>
<gene>
    <name evidence="6" type="ORF">EDD80_103144</name>
</gene>
<dbReference type="Pfam" id="PF13847">
    <property type="entry name" value="Methyltransf_31"/>
    <property type="match status" value="1"/>
</dbReference>
<dbReference type="PANTHER" id="PTHR13610">
    <property type="entry name" value="METHYLTRANSFERASE DOMAIN-CONTAINING PROTEIN"/>
    <property type="match status" value="1"/>
</dbReference>
<name>A0A4V2UTY4_9SPHI</name>
<feature type="signal peptide" evidence="4">
    <location>
        <begin position="1"/>
        <end position="23"/>
    </location>
</feature>
<evidence type="ECO:0000256" key="4">
    <source>
        <dbReference type="SAM" id="SignalP"/>
    </source>
</evidence>
<dbReference type="EMBL" id="SMAD01000003">
    <property type="protein sequence ID" value="TCS88282.1"/>
    <property type="molecule type" value="Genomic_DNA"/>
</dbReference>
<dbReference type="AlphaFoldDB" id="A0A4V2UTY4"/>
<dbReference type="SUPFAM" id="SSF53335">
    <property type="entry name" value="S-adenosyl-L-methionine-dependent methyltransferases"/>
    <property type="match status" value="1"/>
</dbReference>
<evidence type="ECO:0000313" key="7">
    <source>
        <dbReference type="Proteomes" id="UP000295807"/>
    </source>
</evidence>
<dbReference type="PANTHER" id="PTHR13610:SF11">
    <property type="entry name" value="METHYLTRANSFERASE DOMAIN-CONTAINING PROTEIN"/>
    <property type="match status" value="1"/>
</dbReference>
<keyword evidence="1 6" id="KW-0489">Methyltransferase</keyword>
<dbReference type="GO" id="GO:0016279">
    <property type="term" value="F:protein-lysine N-methyltransferase activity"/>
    <property type="evidence" value="ECO:0007669"/>
    <property type="project" value="InterPro"/>
</dbReference>
<dbReference type="OrthoDB" id="281208at2"/>
<sequence>MKTVKSSWKTFLLLLGVTGACYAQDSPQLDVPYVPTSQEVVDAMLELAGVTENDVVYDLGCGDGRIVITAAKQYGATGKGIDIDPERISEAKANAREADVEDKVEFIQADLFESDFSEASVVTLYLLSTINMKLRPILLKQLKPGTRIVSHAFDMGDWEPDETRTVNGTRIYLWTVPEQ</sequence>
<organism evidence="6 7">
    <name type="scientific">Anseongella ginsenosidimutans</name>
    <dbReference type="NCBI Taxonomy" id="496056"/>
    <lineage>
        <taxon>Bacteria</taxon>
        <taxon>Pseudomonadati</taxon>
        <taxon>Bacteroidota</taxon>
        <taxon>Sphingobacteriia</taxon>
        <taxon>Sphingobacteriales</taxon>
        <taxon>Sphingobacteriaceae</taxon>
        <taxon>Anseongella</taxon>
    </lineage>
</organism>
<dbReference type="InterPro" id="IPR025714">
    <property type="entry name" value="Methyltranfer_dom"/>
</dbReference>
<dbReference type="CDD" id="cd02440">
    <property type="entry name" value="AdoMet_MTases"/>
    <property type="match status" value="1"/>
</dbReference>
<dbReference type="InterPro" id="IPR026170">
    <property type="entry name" value="FAM173A/B"/>
</dbReference>
<feature type="chain" id="PRO_5020625037" evidence="4">
    <location>
        <begin position="24"/>
        <end position="179"/>
    </location>
</feature>
<dbReference type="InterPro" id="IPR029063">
    <property type="entry name" value="SAM-dependent_MTases_sf"/>
</dbReference>
<dbReference type="RefSeq" id="WP_132128500.1">
    <property type="nucleotide sequence ID" value="NZ_CP042432.1"/>
</dbReference>
<keyword evidence="7" id="KW-1185">Reference proteome</keyword>
<evidence type="ECO:0000256" key="3">
    <source>
        <dbReference type="ARBA" id="ARBA00022691"/>
    </source>
</evidence>
<keyword evidence="3" id="KW-0949">S-adenosyl-L-methionine</keyword>
<accession>A0A4V2UTY4</accession>
<dbReference type="Gene3D" id="3.40.50.150">
    <property type="entry name" value="Vaccinia Virus protein VP39"/>
    <property type="match status" value="1"/>
</dbReference>
<proteinExistence type="predicted"/>
<dbReference type="PROSITE" id="PS51257">
    <property type="entry name" value="PROKAR_LIPOPROTEIN"/>
    <property type="match status" value="1"/>
</dbReference>
<keyword evidence="4" id="KW-0732">Signal</keyword>
<evidence type="ECO:0000256" key="2">
    <source>
        <dbReference type="ARBA" id="ARBA00022679"/>
    </source>
</evidence>